<comment type="caution">
    <text evidence="1">The sequence shown here is derived from an EMBL/GenBank/DDBJ whole genome shotgun (WGS) entry which is preliminary data.</text>
</comment>
<feature type="non-terminal residue" evidence="1">
    <location>
        <position position="44"/>
    </location>
</feature>
<evidence type="ECO:0000313" key="2">
    <source>
        <dbReference type="Proteomes" id="UP000789920"/>
    </source>
</evidence>
<organism evidence="1 2">
    <name type="scientific">Racocetra persica</name>
    <dbReference type="NCBI Taxonomy" id="160502"/>
    <lineage>
        <taxon>Eukaryota</taxon>
        <taxon>Fungi</taxon>
        <taxon>Fungi incertae sedis</taxon>
        <taxon>Mucoromycota</taxon>
        <taxon>Glomeromycotina</taxon>
        <taxon>Glomeromycetes</taxon>
        <taxon>Diversisporales</taxon>
        <taxon>Gigasporaceae</taxon>
        <taxon>Racocetra</taxon>
    </lineage>
</organism>
<proteinExistence type="predicted"/>
<protein>
    <submittedName>
        <fullName evidence="1">34872_t:CDS:1</fullName>
    </submittedName>
</protein>
<gene>
    <name evidence="1" type="ORF">RPERSI_LOCUS36965</name>
</gene>
<name>A0ACA9SYQ1_9GLOM</name>
<feature type="non-terminal residue" evidence="1">
    <location>
        <position position="1"/>
    </location>
</feature>
<keyword evidence="2" id="KW-1185">Reference proteome</keyword>
<evidence type="ECO:0000313" key="1">
    <source>
        <dbReference type="EMBL" id="CAG8852225.1"/>
    </source>
</evidence>
<accession>A0ACA9SYQ1</accession>
<dbReference type="EMBL" id="CAJVQC010180728">
    <property type="protein sequence ID" value="CAG8852225.1"/>
    <property type="molecule type" value="Genomic_DNA"/>
</dbReference>
<reference evidence="1" key="1">
    <citation type="submission" date="2021-06" db="EMBL/GenBank/DDBJ databases">
        <authorList>
            <person name="Kallberg Y."/>
            <person name="Tangrot J."/>
            <person name="Rosling A."/>
        </authorList>
    </citation>
    <scope>NUCLEOTIDE SEQUENCE</scope>
    <source>
        <strain evidence="1">MA461A</strain>
    </source>
</reference>
<dbReference type="Proteomes" id="UP000789920">
    <property type="component" value="Unassembled WGS sequence"/>
</dbReference>
<sequence>AIEKVGNYYDIMSIQNRLLFRIRLINQSLTETFRVSFFKQLTVM</sequence>